<keyword evidence="1" id="KW-0805">Transcription regulation</keyword>
<dbReference type="InterPro" id="IPR020449">
    <property type="entry name" value="Tscrpt_reg_AraC-type_HTH"/>
</dbReference>
<dbReference type="PROSITE" id="PS01124">
    <property type="entry name" value="HTH_ARAC_FAMILY_2"/>
    <property type="match status" value="1"/>
</dbReference>
<comment type="caution">
    <text evidence="5">The sequence shown here is derived from an EMBL/GenBank/DDBJ whole genome shotgun (WGS) entry which is preliminary data.</text>
</comment>
<dbReference type="InterPro" id="IPR009057">
    <property type="entry name" value="Homeodomain-like_sf"/>
</dbReference>
<dbReference type="GO" id="GO:0043565">
    <property type="term" value="F:sequence-specific DNA binding"/>
    <property type="evidence" value="ECO:0007669"/>
    <property type="project" value="InterPro"/>
</dbReference>
<feature type="domain" description="HTH araC/xylS-type" evidence="4">
    <location>
        <begin position="187"/>
        <end position="285"/>
    </location>
</feature>
<dbReference type="PANTHER" id="PTHR43280:SF32">
    <property type="entry name" value="TRANSCRIPTIONAL REGULATORY PROTEIN"/>
    <property type="match status" value="1"/>
</dbReference>
<keyword evidence="6" id="KW-1185">Reference proteome</keyword>
<sequence length="285" mass="32714">MQASALPVYSIGIFGDEGKQFWMGGLGGFADKLPTLGHPHRQNFYMIMLIETAFGEVLVDKQRIPLNYNATAIIIKPDCISCIAINSEAKGYIICFTEQFFLLRYNANILNQFSLLKREAVPHIDLTDQSIHWHELISLCYGEFTLGRSEAETVLRSYLNIILFELDRLYHPSGFLKSKNIKQEKIHQFETLIDRHFTMNKMPSHYADLLNLSPNYLNKICRSETGQTAGALIRKRIIVEAQRLLQYTNLSVNEVANELGYESLSYFVTSFKKQTGQTPEQFRNK</sequence>
<evidence type="ECO:0000259" key="4">
    <source>
        <dbReference type="PROSITE" id="PS01124"/>
    </source>
</evidence>
<dbReference type="Gene3D" id="1.10.10.60">
    <property type="entry name" value="Homeodomain-like"/>
    <property type="match status" value="1"/>
</dbReference>
<organism evidence="5 6">
    <name type="scientific">Pedobacter duraquae</name>
    <dbReference type="NCBI Taxonomy" id="425511"/>
    <lineage>
        <taxon>Bacteria</taxon>
        <taxon>Pseudomonadati</taxon>
        <taxon>Bacteroidota</taxon>
        <taxon>Sphingobacteriia</taxon>
        <taxon>Sphingobacteriales</taxon>
        <taxon>Sphingobacteriaceae</taxon>
        <taxon>Pedobacter</taxon>
    </lineage>
</organism>
<dbReference type="PANTHER" id="PTHR43280">
    <property type="entry name" value="ARAC-FAMILY TRANSCRIPTIONAL REGULATOR"/>
    <property type="match status" value="1"/>
</dbReference>
<dbReference type="InterPro" id="IPR018060">
    <property type="entry name" value="HTH_AraC"/>
</dbReference>
<proteinExistence type="predicted"/>
<dbReference type="AlphaFoldDB" id="A0A4R6IE49"/>
<dbReference type="GO" id="GO:0003700">
    <property type="term" value="F:DNA-binding transcription factor activity"/>
    <property type="evidence" value="ECO:0007669"/>
    <property type="project" value="InterPro"/>
</dbReference>
<evidence type="ECO:0000313" key="6">
    <source>
        <dbReference type="Proteomes" id="UP000295499"/>
    </source>
</evidence>
<dbReference type="EMBL" id="SNWM01000005">
    <property type="protein sequence ID" value="TDO20244.1"/>
    <property type="molecule type" value="Genomic_DNA"/>
</dbReference>
<dbReference type="SUPFAM" id="SSF46689">
    <property type="entry name" value="Homeodomain-like"/>
    <property type="match status" value="1"/>
</dbReference>
<name>A0A4R6IE49_9SPHI</name>
<evidence type="ECO:0000313" key="5">
    <source>
        <dbReference type="EMBL" id="TDO20244.1"/>
    </source>
</evidence>
<reference evidence="5 6" key="1">
    <citation type="submission" date="2019-03" db="EMBL/GenBank/DDBJ databases">
        <title>Genomic Encyclopedia of Archaeal and Bacterial Type Strains, Phase II (KMG-II): from individual species to whole genera.</title>
        <authorList>
            <person name="Goeker M."/>
        </authorList>
    </citation>
    <scope>NUCLEOTIDE SEQUENCE [LARGE SCALE GENOMIC DNA]</scope>
    <source>
        <strain evidence="5 6">DSM 19034</strain>
    </source>
</reference>
<accession>A0A4R6IE49</accession>
<keyword evidence="3" id="KW-0804">Transcription</keyword>
<evidence type="ECO:0000256" key="2">
    <source>
        <dbReference type="ARBA" id="ARBA00023125"/>
    </source>
</evidence>
<dbReference type="PRINTS" id="PR00032">
    <property type="entry name" value="HTHARAC"/>
</dbReference>
<evidence type="ECO:0000256" key="3">
    <source>
        <dbReference type="ARBA" id="ARBA00023163"/>
    </source>
</evidence>
<keyword evidence="2 5" id="KW-0238">DNA-binding</keyword>
<dbReference type="RefSeq" id="WP_133558618.1">
    <property type="nucleotide sequence ID" value="NZ_SNWM01000005.1"/>
</dbReference>
<dbReference type="SMART" id="SM00342">
    <property type="entry name" value="HTH_ARAC"/>
    <property type="match status" value="1"/>
</dbReference>
<protein>
    <submittedName>
        <fullName evidence="5">AraC-like DNA-binding protein</fullName>
    </submittedName>
</protein>
<gene>
    <name evidence="5" type="ORF">CLV32_4004</name>
</gene>
<dbReference type="Pfam" id="PF12833">
    <property type="entry name" value="HTH_18"/>
    <property type="match status" value="1"/>
</dbReference>
<dbReference type="Proteomes" id="UP000295499">
    <property type="component" value="Unassembled WGS sequence"/>
</dbReference>
<dbReference type="OrthoDB" id="2585681at2"/>
<evidence type="ECO:0000256" key="1">
    <source>
        <dbReference type="ARBA" id="ARBA00023015"/>
    </source>
</evidence>